<dbReference type="RefSeq" id="XP_005771983.1">
    <property type="nucleotide sequence ID" value="XM_005771926.1"/>
</dbReference>
<reference evidence="2" key="2">
    <citation type="submission" date="2024-10" db="UniProtKB">
        <authorList>
            <consortium name="EnsemblProtists"/>
        </authorList>
    </citation>
    <scope>IDENTIFICATION</scope>
</reference>
<evidence type="ECO:0000256" key="1">
    <source>
        <dbReference type="SAM" id="MobiDB-lite"/>
    </source>
</evidence>
<dbReference type="KEGG" id="ehx:EMIHUDRAFT_102203"/>
<reference evidence="3" key="1">
    <citation type="journal article" date="2013" name="Nature">
        <title>Pan genome of the phytoplankton Emiliania underpins its global distribution.</title>
        <authorList>
            <person name="Read B.A."/>
            <person name="Kegel J."/>
            <person name="Klute M.J."/>
            <person name="Kuo A."/>
            <person name="Lefebvre S.C."/>
            <person name="Maumus F."/>
            <person name="Mayer C."/>
            <person name="Miller J."/>
            <person name="Monier A."/>
            <person name="Salamov A."/>
            <person name="Young J."/>
            <person name="Aguilar M."/>
            <person name="Claverie J.M."/>
            <person name="Frickenhaus S."/>
            <person name="Gonzalez K."/>
            <person name="Herman E.K."/>
            <person name="Lin Y.C."/>
            <person name="Napier J."/>
            <person name="Ogata H."/>
            <person name="Sarno A.F."/>
            <person name="Shmutz J."/>
            <person name="Schroeder D."/>
            <person name="de Vargas C."/>
            <person name="Verret F."/>
            <person name="von Dassow P."/>
            <person name="Valentin K."/>
            <person name="Van de Peer Y."/>
            <person name="Wheeler G."/>
            <person name="Dacks J.B."/>
            <person name="Delwiche C.F."/>
            <person name="Dyhrman S.T."/>
            <person name="Glockner G."/>
            <person name="John U."/>
            <person name="Richards T."/>
            <person name="Worden A.Z."/>
            <person name="Zhang X."/>
            <person name="Grigoriev I.V."/>
            <person name="Allen A.E."/>
            <person name="Bidle K."/>
            <person name="Borodovsky M."/>
            <person name="Bowler C."/>
            <person name="Brownlee C."/>
            <person name="Cock J.M."/>
            <person name="Elias M."/>
            <person name="Gladyshev V.N."/>
            <person name="Groth M."/>
            <person name="Guda C."/>
            <person name="Hadaegh A."/>
            <person name="Iglesias-Rodriguez M.D."/>
            <person name="Jenkins J."/>
            <person name="Jones B.M."/>
            <person name="Lawson T."/>
            <person name="Leese F."/>
            <person name="Lindquist E."/>
            <person name="Lobanov A."/>
            <person name="Lomsadze A."/>
            <person name="Malik S.B."/>
            <person name="Marsh M.E."/>
            <person name="Mackinder L."/>
            <person name="Mock T."/>
            <person name="Mueller-Roeber B."/>
            <person name="Pagarete A."/>
            <person name="Parker M."/>
            <person name="Probert I."/>
            <person name="Quesneville H."/>
            <person name="Raines C."/>
            <person name="Rensing S.A."/>
            <person name="Riano-Pachon D.M."/>
            <person name="Richier S."/>
            <person name="Rokitta S."/>
            <person name="Shiraiwa Y."/>
            <person name="Soanes D.M."/>
            <person name="van der Giezen M."/>
            <person name="Wahlund T.M."/>
            <person name="Williams B."/>
            <person name="Wilson W."/>
            <person name="Wolfe G."/>
            <person name="Wurch L.L."/>
        </authorList>
    </citation>
    <scope>NUCLEOTIDE SEQUENCE</scope>
</reference>
<feature type="compositionally biased region" description="Gly residues" evidence="1">
    <location>
        <begin position="123"/>
        <end position="134"/>
    </location>
</feature>
<organism evidence="2 3">
    <name type="scientific">Emiliania huxleyi (strain CCMP1516)</name>
    <dbReference type="NCBI Taxonomy" id="280463"/>
    <lineage>
        <taxon>Eukaryota</taxon>
        <taxon>Haptista</taxon>
        <taxon>Haptophyta</taxon>
        <taxon>Prymnesiophyceae</taxon>
        <taxon>Isochrysidales</taxon>
        <taxon>Noelaerhabdaceae</taxon>
        <taxon>Emiliania</taxon>
    </lineage>
</organism>
<dbReference type="PaxDb" id="2903-EOD19554"/>
<feature type="region of interest" description="Disordered" evidence="1">
    <location>
        <begin position="112"/>
        <end position="171"/>
    </location>
</feature>
<name>A0A0D3J7R9_EMIH1</name>
<accession>A0A0D3J7R9</accession>
<evidence type="ECO:0000313" key="2">
    <source>
        <dbReference type="EnsemblProtists" id="EOD19554"/>
    </source>
</evidence>
<sequence length="307" mass="32378">MAELGTQKVAVAGLARRLLQRPPAGTGRTWRMTLKVTVPVPLYLQHAVLAQDVGSVAELLEAVAMGGLEELGLSRVVQRLLCRCLPELRSRGAADAALDSFASLADIRRGGAGSGSAGEERGGGAAAGGEGRGGARPQEADGGACDAQAAEGEDGRPCSAEEAEEEARRRGWSAREAAVVMECRLIEAGGGGRCSACWLELDAIAARLRRYLGDSDPGAYSIDFFLSRPEGFGARGAAAEAAFRRLSVEERDEVVAALVAEFKAGEREGLRCWDAGRGSVCGVPFPGWEDWVREGRVLLVEWDLQAL</sequence>
<keyword evidence="3" id="KW-1185">Reference proteome</keyword>
<dbReference type="HOGENOM" id="CLU_907414_0_0_1"/>
<dbReference type="GeneID" id="17265055"/>
<dbReference type="AlphaFoldDB" id="A0A0D3J7R9"/>
<dbReference type="EnsemblProtists" id="EOD19554">
    <property type="protein sequence ID" value="EOD19554"/>
    <property type="gene ID" value="EMIHUDRAFT_102203"/>
</dbReference>
<evidence type="ECO:0000313" key="3">
    <source>
        <dbReference type="Proteomes" id="UP000013827"/>
    </source>
</evidence>
<proteinExistence type="predicted"/>
<dbReference type="Proteomes" id="UP000013827">
    <property type="component" value="Unassembled WGS sequence"/>
</dbReference>
<protein>
    <submittedName>
        <fullName evidence="2">Uncharacterized protein</fullName>
    </submittedName>
</protein>